<dbReference type="Pfam" id="PF01063">
    <property type="entry name" value="Aminotran_4"/>
    <property type="match status" value="1"/>
</dbReference>
<dbReference type="GO" id="GO:0008483">
    <property type="term" value="F:transaminase activity"/>
    <property type="evidence" value="ECO:0007669"/>
    <property type="project" value="UniProtKB-KW"/>
</dbReference>
<dbReference type="InterPro" id="IPR050571">
    <property type="entry name" value="Class-IV_PLP-Dep_Aminotrnsfr"/>
</dbReference>
<evidence type="ECO:0000313" key="7">
    <source>
        <dbReference type="Proteomes" id="UP001254608"/>
    </source>
</evidence>
<dbReference type="RefSeq" id="WP_311363230.1">
    <property type="nucleotide sequence ID" value="NZ_JAVRIC010000001.1"/>
</dbReference>
<dbReference type="PROSITE" id="PS00770">
    <property type="entry name" value="AA_TRANSFER_CLASS_4"/>
    <property type="match status" value="1"/>
</dbReference>
<evidence type="ECO:0000256" key="5">
    <source>
        <dbReference type="RuleBase" id="RU004516"/>
    </source>
</evidence>
<evidence type="ECO:0000313" key="6">
    <source>
        <dbReference type="EMBL" id="MDT0495838.1"/>
    </source>
</evidence>
<comment type="cofactor">
    <cofactor evidence="1 5">
        <name>pyridoxal 5'-phosphate</name>
        <dbReference type="ChEBI" id="CHEBI:597326"/>
    </cofactor>
</comment>
<keyword evidence="6" id="KW-0032">Aminotransferase</keyword>
<dbReference type="InterPro" id="IPR001544">
    <property type="entry name" value="Aminotrans_IV"/>
</dbReference>
<evidence type="ECO:0000256" key="2">
    <source>
        <dbReference type="ARBA" id="ARBA00009320"/>
    </source>
</evidence>
<keyword evidence="6" id="KW-0808">Transferase</keyword>
<keyword evidence="3 5" id="KW-0663">Pyridoxal phosphate</keyword>
<dbReference type="Gene3D" id="3.30.470.10">
    <property type="match status" value="1"/>
</dbReference>
<evidence type="ECO:0000256" key="1">
    <source>
        <dbReference type="ARBA" id="ARBA00001933"/>
    </source>
</evidence>
<protein>
    <submittedName>
        <fullName evidence="6">D-amino acid aminotransferase</fullName>
    </submittedName>
</protein>
<accession>A0ABU2WE87</accession>
<sequence length="288" mass="31735">MTEVYLNGTFMESERARISPLDRGFLFADGVYEVIPAFNGVLFRIDEHLARLERSLGELQIHNPHSRETWQMLCQKLLLRNGGGNASVYLQVTRGTAATRDHAFPMPPIPPTIFMTTAALNAETAVTQPDSASGAAAISADDPRWARCDIKSVSLLPNAMLRQQAVASGAVEAILTRDGFLTEGSSTNVFVVKDGLIATPPLSNRILGGITRDLVIELCRKNRMPFEERAVSEAELLDADEIWISSSTKDVMPIVSLNQKPVGHGRPGEVWKALARRYVEFKRNICCE</sequence>
<gene>
    <name evidence="6" type="ORF">RM530_00450</name>
</gene>
<proteinExistence type="inferred from homology"/>
<dbReference type="Proteomes" id="UP001254608">
    <property type="component" value="Unassembled WGS sequence"/>
</dbReference>
<keyword evidence="7" id="KW-1185">Reference proteome</keyword>
<name>A0ABU2WE87_9GAMM</name>
<comment type="caution">
    <text evidence="6">The sequence shown here is derived from an EMBL/GenBank/DDBJ whole genome shotgun (WGS) entry which is preliminary data.</text>
</comment>
<dbReference type="EMBL" id="JAVRIC010000001">
    <property type="protein sequence ID" value="MDT0495838.1"/>
    <property type="molecule type" value="Genomic_DNA"/>
</dbReference>
<dbReference type="InterPro" id="IPR036038">
    <property type="entry name" value="Aminotransferase-like"/>
</dbReference>
<evidence type="ECO:0000256" key="3">
    <source>
        <dbReference type="ARBA" id="ARBA00022898"/>
    </source>
</evidence>
<dbReference type="PANTHER" id="PTHR42743">
    <property type="entry name" value="AMINO-ACID AMINOTRANSFERASE"/>
    <property type="match status" value="1"/>
</dbReference>
<dbReference type="InterPro" id="IPR043132">
    <property type="entry name" value="BCAT-like_C"/>
</dbReference>
<reference evidence="6 7" key="1">
    <citation type="submission" date="2023-09" db="EMBL/GenBank/DDBJ databases">
        <authorList>
            <person name="Rey-Velasco X."/>
        </authorList>
    </citation>
    <scope>NUCLEOTIDE SEQUENCE [LARGE SCALE GENOMIC DNA]</scope>
    <source>
        <strain evidence="6 7">W345</strain>
    </source>
</reference>
<comment type="similarity">
    <text evidence="2 4">Belongs to the class-IV pyridoxal-phosphate-dependent aminotransferase family.</text>
</comment>
<dbReference type="InterPro" id="IPR018300">
    <property type="entry name" value="Aminotrans_IV_CS"/>
</dbReference>
<evidence type="ECO:0000256" key="4">
    <source>
        <dbReference type="RuleBase" id="RU004106"/>
    </source>
</evidence>
<dbReference type="CDD" id="cd01558">
    <property type="entry name" value="D-AAT_like"/>
    <property type="match status" value="1"/>
</dbReference>
<dbReference type="Gene3D" id="3.20.10.10">
    <property type="entry name" value="D-amino Acid Aminotransferase, subunit A, domain 2"/>
    <property type="match status" value="1"/>
</dbReference>
<dbReference type="PANTHER" id="PTHR42743:SF10">
    <property type="entry name" value="D-ALANINE AMINOTRANSFERASE"/>
    <property type="match status" value="1"/>
</dbReference>
<organism evidence="6 7">
    <name type="scientific">Banduia mediterranea</name>
    <dbReference type="NCBI Taxonomy" id="3075609"/>
    <lineage>
        <taxon>Bacteria</taxon>
        <taxon>Pseudomonadati</taxon>
        <taxon>Pseudomonadota</taxon>
        <taxon>Gammaproteobacteria</taxon>
        <taxon>Nevskiales</taxon>
        <taxon>Algiphilaceae</taxon>
        <taxon>Banduia</taxon>
    </lineage>
</organism>
<dbReference type="InterPro" id="IPR043131">
    <property type="entry name" value="BCAT-like_N"/>
</dbReference>
<dbReference type="SUPFAM" id="SSF56752">
    <property type="entry name" value="D-aminoacid aminotransferase-like PLP-dependent enzymes"/>
    <property type="match status" value="1"/>
</dbReference>